<proteinExistence type="predicted"/>
<evidence type="ECO:0000313" key="2">
    <source>
        <dbReference type="Proteomes" id="UP000232587"/>
    </source>
</evidence>
<gene>
    <name evidence="1" type="ORF">B0I00_2938</name>
</gene>
<reference evidence="1 2" key="1">
    <citation type="submission" date="2017-11" db="EMBL/GenBank/DDBJ databases">
        <title>Genomic Encyclopedia of Type Strains, Phase III (KMG-III): the genomes of soil and plant-associated and newly described type strains.</title>
        <authorList>
            <person name="Whitman W."/>
        </authorList>
    </citation>
    <scope>NUCLEOTIDE SEQUENCE [LARGE SCALE GENOMIC DNA]</scope>
    <source>
        <strain evidence="1 2">CGMCC 1.12274</strain>
    </source>
</reference>
<protein>
    <submittedName>
        <fullName evidence="1">Uncharacterized protein</fullName>
    </submittedName>
</protein>
<dbReference type="Proteomes" id="UP000232587">
    <property type="component" value="Unassembled WGS sequence"/>
</dbReference>
<keyword evidence="2" id="KW-1185">Reference proteome</keyword>
<dbReference type="OrthoDB" id="7053243at2"/>
<evidence type="ECO:0000313" key="1">
    <source>
        <dbReference type="EMBL" id="PKB14306.1"/>
    </source>
</evidence>
<accession>A0A2N0H5V0</accession>
<dbReference type="EMBL" id="PHUF01000005">
    <property type="protein sequence ID" value="PKB14306.1"/>
    <property type="molecule type" value="Genomic_DNA"/>
</dbReference>
<dbReference type="AlphaFoldDB" id="A0A2N0H5V0"/>
<sequence>MLSLGEIDALERGLKASIVALNKKRTAAVTLIEAVDHVMLWPEPFDDMAPIVSTHSLDNLISRAPLLICAVAAEIGFRFEGVGTVFWAKFSDALGLSVTMAHRQRIAEIFETQAKRYDLSRPSDSAFSSHFSIIAWPIANALLPVDLVGAVSRLMARAPVAALPGPGRTSNFPSLRAWASAAEGARLTDWLRFEGPSGRVLSALLTENRGTLLSSATYTRLRDAVATDPEAFFAARAARLRGRTAKPPTATQQTLGRLALLADASGVHLFVSWPTLSPALYDEARGIARSAGWKPRLWNAGSFLHPDTALGTGPFAITLGSAPGEEDAAYPDAASVFGAGTDIAAMLASRTIDWTATLLFDVNADRSQAEQRFGVLNDVSGYAWLGRRLDTAPLVGLKQLGAAGGYRFYEANLAEGADRAILIKEDLLANQRRALLARHPIDAISAPQGVVRPDRPFLIYSDSTDTECDAMPQRLPANGRITAVSGLAGRPGLRAEAAPSAEDGVADIIVFERDSAFEALVERRLQLRVESAVPLVGVSVTADLEIDGRLIARGRERLATLPTTIASSSKLLAPLYDDVVRAKLLETGKGMLRVALGRSRALAIPLERPPASVEWTEDGPQLVGADLNATLVEASAQAPHRFVASDTIAPPSRGAKAYGLLLSDGRIADPLQILSSNIFDYGDFTAQFGSDVGSRRMFDHGKGVGDIARARIAWARARCTSLPAIGAKGRIVRHFEDPLVIDLCGRAWSRAEQDSKDSPTDPHASLWDIAVSRRMVTVPAQAGPDEAALFARAFVQQARSLDPDWPIASTVPADGAMDDALNAAFSEVIVELHAAGALLDVEDDFDFGAPPDDWESAAKEALRAIRRPALVRQLAPTEGGRLLAKRSYADLSIAELAEDLAAWTRNYALPRGQLSPETAAGALQLWLSPAACDDVDAAVHILANDPFVSRATRYAALRLGPSVAGVPA</sequence>
<comment type="caution">
    <text evidence="1">The sequence shown here is derived from an EMBL/GenBank/DDBJ whole genome shotgun (WGS) entry which is preliminary data.</text>
</comment>
<organism evidence="1 2">
    <name type="scientific">Novosphingobium kunmingense</name>
    <dbReference type="NCBI Taxonomy" id="1211806"/>
    <lineage>
        <taxon>Bacteria</taxon>
        <taxon>Pseudomonadati</taxon>
        <taxon>Pseudomonadota</taxon>
        <taxon>Alphaproteobacteria</taxon>
        <taxon>Sphingomonadales</taxon>
        <taxon>Sphingomonadaceae</taxon>
        <taxon>Novosphingobium</taxon>
    </lineage>
</organism>
<name>A0A2N0H5V0_9SPHN</name>